<dbReference type="PANTHER" id="PTHR24394">
    <property type="entry name" value="ZINC FINGER PROTEIN"/>
    <property type="match status" value="1"/>
</dbReference>
<dbReference type="FunFam" id="3.30.160.60:FF:000303">
    <property type="entry name" value="Zinc finger protein 41"/>
    <property type="match status" value="1"/>
</dbReference>
<sequence length="459" mass="52981">MQDGGETFRHTCSECGRGFRKKFKLTLHMRTHTGEKPFECDECFRCFSSNCGLKKHKIIHSDDKPYVCDICQRAFTHRGTLVRHRLRHKGEKKYICKICNEGYVTDSDLSSHLRRHSTKASYVCELCGKAFLFKTGLKTHVSNVHLKIKRFECPVCQKKFAQRYSLTDHERIHKQIAPEDKHACTVCGKTFIRKNHLRRHLEIHLPKTFSCPVCSKGFPTEKKLNIHVVLHDNSHLENKTFKCSICNRAFNNLRYLKKHLAGHDKRKSFDCSICSERFTSEKKLKGHAKSHLNDENVPTSAERYSGYNRVFIKEEDPDIECPWDENLKSHVTVTDNIDGDIKSDKNDANKSHLDTAPDIGDNYNIYFKTDEDTSNREQNSCLISSFVESVLMKKELPNETSNLIIKREPKEQTDCESNVENDVYEKDNIKYIVESSSDCAINCKNDSKDESSVTDDPLA</sequence>
<evidence type="ECO:0000256" key="5">
    <source>
        <dbReference type="ARBA" id="ARBA00022833"/>
    </source>
</evidence>
<dbReference type="GO" id="GO:0005634">
    <property type="term" value="C:nucleus"/>
    <property type="evidence" value="ECO:0007669"/>
    <property type="project" value="UniProtKB-SubCell"/>
</dbReference>
<dbReference type="FunFam" id="3.30.160.60:FF:000710">
    <property type="entry name" value="Zinc finger protein 768"/>
    <property type="match status" value="1"/>
</dbReference>
<evidence type="ECO:0000256" key="1">
    <source>
        <dbReference type="ARBA" id="ARBA00004123"/>
    </source>
</evidence>
<dbReference type="SMART" id="SM00355">
    <property type="entry name" value="ZnF_C2H2"/>
    <property type="match status" value="10"/>
</dbReference>
<dbReference type="PROSITE" id="PS50157">
    <property type="entry name" value="ZINC_FINGER_C2H2_2"/>
    <property type="match status" value="10"/>
</dbReference>
<dbReference type="EMBL" id="JAXCGZ010008062">
    <property type="protein sequence ID" value="KAK7078025.1"/>
    <property type="molecule type" value="Genomic_DNA"/>
</dbReference>
<dbReference type="InterPro" id="IPR013087">
    <property type="entry name" value="Znf_C2H2_type"/>
</dbReference>
<protein>
    <recommendedName>
        <fullName evidence="9">C2H2-type domain-containing protein</fullName>
    </recommendedName>
</protein>
<dbReference type="Pfam" id="PF00096">
    <property type="entry name" value="zf-C2H2"/>
    <property type="match status" value="6"/>
</dbReference>
<name>A0AAN9AAJ2_HALRR</name>
<feature type="domain" description="C2H2-type" evidence="9">
    <location>
        <begin position="182"/>
        <end position="204"/>
    </location>
</feature>
<keyword evidence="6" id="KW-0238">DNA-binding</keyword>
<feature type="domain" description="C2H2-type" evidence="9">
    <location>
        <begin position="241"/>
        <end position="268"/>
    </location>
</feature>
<dbReference type="Proteomes" id="UP001381693">
    <property type="component" value="Unassembled WGS sequence"/>
</dbReference>
<feature type="domain" description="C2H2-type" evidence="9">
    <location>
        <begin position="269"/>
        <end position="296"/>
    </location>
</feature>
<gene>
    <name evidence="10" type="ORF">SK128_021517</name>
</gene>
<reference evidence="10 11" key="1">
    <citation type="submission" date="2023-11" db="EMBL/GenBank/DDBJ databases">
        <title>Halocaridina rubra genome assembly.</title>
        <authorList>
            <person name="Smith C."/>
        </authorList>
    </citation>
    <scope>NUCLEOTIDE SEQUENCE [LARGE SCALE GENOMIC DNA]</scope>
    <source>
        <strain evidence="10">EP-1</strain>
        <tissue evidence="10">Whole</tissue>
    </source>
</reference>
<evidence type="ECO:0000256" key="2">
    <source>
        <dbReference type="ARBA" id="ARBA00022723"/>
    </source>
</evidence>
<dbReference type="Gene3D" id="3.30.160.60">
    <property type="entry name" value="Classic Zinc Finger"/>
    <property type="match status" value="8"/>
</dbReference>
<evidence type="ECO:0000259" key="9">
    <source>
        <dbReference type="PROSITE" id="PS50157"/>
    </source>
</evidence>
<keyword evidence="7" id="KW-0539">Nucleus</keyword>
<feature type="domain" description="C2H2-type" evidence="9">
    <location>
        <begin position="151"/>
        <end position="178"/>
    </location>
</feature>
<dbReference type="FunFam" id="3.30.160.60:FF:000065">
    <property type="entry name" value="B-cell CLL/lymphoma 6, member B"/>
    <property type="match status" value="1"/>
</dbReference>
<evidence type="ECO:0000256" key="8">
    <source>
        <dbReference type="PROSITE-ProRule" id="PRU00042"/>
    </source>
</evidence>
<dbReference type="Pfam" id="PF13912">
    <property type="entry name" value="zf-C2H2_6"/>
    <property type="match status" value="2"/>
</dbReference>
<dbReference type="GO" id="GO:0008270">
    <property type="term" value="F:zinc ion binding"/>
    <property type="evidence" value="ECO:0007669"/>
    <property type="project" value="UniProtKB-KW"/>
</dbReference>
<accession>A0AAN9AAJ2</accession>
<feature type="domain" description="C2H2-type" evidence="9">
    <location>
        <begin position="94"/>
        <end position="121"/>
    </location>
</feature>
<feature type="domain" description="C2H2-type" evidence="9">
    <location>
        <begin position="10"/>
        <end position="37"/>
    </location>
</feature>
<dbReference type="InterPro" id="IPR036236">
    <property type="entry name" value="Znf_C2H2_sf"/>
</dbReference>
<comment type="caution">
    <text evidence="10">The sequence shown here is derived from an EMBL/GenBank/DDBJ whole genome shotgun (WGS) entry which is preliminary data.</text>
</comment>
<dbReference type="FunFam" id="3.30.160.60:FF:000045">
    <property type="entry name" value="ZFP69 zinc finger protein B"/>
    <property type="match status" value="1"/>
</dbReference>
<dbReference type="GO" id="GO:0000981">
    <property type="term" value="F:DNA-binding transcription factor activity, RNA polymerase II-specific"/>
    <property type="evidence" value="ECO:0007669"/>
    <property type="project" value="TreeGrafter"/>
</dbReference>
<feature type="domain" description="C2H2-type" evidence="9">
    <location>
        <begin position="122"/>
        <end position="150"/>
    </location>
</feature>
<keyword evidence="11" id="KW-1185">Reference proteome</keyword>
<evidence type="ECO:0000313" key="10">
    <source>
        <dbReference type="EMBL" id="KAK7078025.1"/>
    </source>
</evidence>
<dbReference type="GO" id="GO:1990837">
    <property type="term" value="F:sequence-specific double-stranded DNA binding"/>
    <property type="evidence" value="ECO:0007669"/>
    <property type="project" value="UniProtKB-ARBA"/>
</dbReference>
<keyword evidence="4 8" id="KW-0863">Zinc-finger</keyword>
<feature type="domain" description="C2H2-type" evidence="9">
    <location>
        <begin position="209"/>
        <end position="236"/>
    </location>
</feature>
<keyword evidence="5" id="KW-0862">Zinc</keyword>
<dbReference type="SUPFAM" id="SSF57667">
    <property type="entry name" value="beta-beta-alpha zinc fingers"/>
    <property type="match status" value="6"/>
</dbReference>
<evidence type="ECO:0000256" key="7">
    <source>
        <dbReference type="ARBA" id="ARBA00023242"/>
    </source>
</evidence>
<dbReference type="AlphaFoldDB" id="A0AAN9AAJ2"/>
<evidence type="ECO:0000313" key="11">
    <source>
        <dbReference type="Proteomes" id="UP001381693"/>
    </source>
</evidence>
<proteinExistence type="predicted"/>
<feature type="domain" description="C2H2-type" evidence="9">
    <location>
        <begin position="66"/>
        <end position="93"/>
    </location>
</feature>
<dbReference type="FunFam" id="3.30.160.60:FF:000478">
    <property type="entry name" value="Zinc finger protein 133"/>
    <property type="match status" value="1"/>
</dbReference>
<dbReference type="PROSITE" id="PS00028">
    <property type="entry name" value="ZINC_FINGER_C2H2_1"/>
    <property type="match status" value="10"/>
</dbReference>
<comment type="subcellular location">
    <subcellularLocation>
        <location evidence="1">Nucleus</location>
    </subcellularLocation>
</comment>
<evidence type="ECO:0000256" key="4">
    <source>
        <dbReference type="ARBA" id="ARBA00022771"/>
    </source>
</evidence>
<evidence type="ECO:0000256" key="3">
    <source>
        <dbReference type="ARBA" id="ARBA00022737"/>
    </source>
</evidence>
<keyword evidence="3" id="KW-0677">Repeat</keyword>
<organism evidence="10 11">
    <name type="scientific">Halocaridina rubra</name>
    <name type="common">Hawaiian red shrimp</name>
    <dbReference type="NCBI Taxonomy" id="373956"/>
    <lineage>
        <taxon>Eukaryota</taxon>
        <taxon>Metazoa</taxon>
        <taxon>Ecdysozoa</taxon>
        <taxon>Arthropoda</taxon>
        <taxon>Crustacea</taxon>
        <taxon>Multicrustacea</taxon>
        <taxon>Malacostraca</taxon>
        <taxon>Eumalacostraca</taxon>
        <taxon>Eucarida</taxon>
        <taxon>Decapoda</taxon>
        <taxon>Pleocyemata</taxon>
        <taxon>Caridea</taxon>
        <taxon>Atyoidea</taxon>
        <taxon>Atyidae</taxon>
        <taxon>Halocaridina</taxon>
    </lineage>
</organism>
<keyword evidence="2" id="KW-0479">Metal-binding</keyword>
<dbReference type="PANTHER" id="PTHR24394:SF29">
    <property type="entry name" value="MYONEURIN"/>
    <property type="match status" value="1"/>
</dbReference>
<feature type="domain" description="C2H2-type" evidence="9">
    <location>
        <begin position="38"/>
        <end position="65"/>
    </location>
</feature>
<evidence type="ECO:0000256" key="6">
    <source>
        <dbReference type="ARBA" id="ARBA00023125"/>
    </source>
</evidence>